<organism evidence="6 7">
    <name type="scientific">Dreissena polymorpha</name>
    <name type="common">Zebra mussel</name>
    <name type="synonym">Mytilus polymorpha</name>
    <dbReference type="NCBI Taxonomy" id="45954"/>
    <lineage>
        <taxon>Eukaryota</taxon>
        <taxon>Metazoa</taxon>
        <taxon>Spiralia</taxon>
        <taxon>Lophotrochozoa</taxon>
        <taxon>Mollusca</taxon>
        <taxon>Bivalvia</taxon>
        <taxon>Autobranchia</taxon>
        <taxon>Heteroconchia</taxon>
        <taxon>Euheterodonta</taxon>
        <taxon>Imparidentia</taxon>
        <taxon>Neoheterodontei</taxon>
        <taxon>Myida</taxon>
        <taxon>Dreissenoidea</taxon>
        <taxon>Dreissenidae</taxon>
        <taxon>Dreissena</taxon>
    </lineage>
</organism>
<protein>
    <recommendedName>
        <fullName evidence="5">GPN-loop GTPase 2</fullName>
    </recommendedName>
</protein>
<dbReference type="InterPro" id="IPR004130">
    <property type="entry name" value="Gpn"/>
</dbReference>
<dbReference type="AlphaFoldDB" id="A0A9D4KKE6"/>
<keyword evidence="7" id="KW-1185">Reference proteome</keyword>
<proteinExistence type="inferred from homology"/>
<evidence type="ECO:0000256" key="3">
    <source>
        <dbReference type="ARBA" id="ARBA00022801"/>
    </source>
</evidence>
<reference evidence="6" key="1">
    <citation type="journal article" date="2019" name="bioRxiv">
        <title>The Genome of the Zebra Mussel, Dreissena polymorpha: A Resource for Invasive Species Research.</title>
        <authorList>
            <person name="McCartney M.A."/>
            <person name="Auch B."/>
            <person name="Kono T."/>
            <person name="Mallez S."/>
            <person name="Zhang Y."/>
            <person name="Obille A."/>
            <person name="Becker A."/>
            <person name="Abrahante J.E."/>
            <person name="Garbe J."/>
            <person name="Badalamenti J.P."/>
            <person name="Herman A."/>
            <person name="Mangelson H."/>
            <person name="Liachko I."/>
            <person name="Sullivan S."/>
            <person name="Sone E.D."/>
            <person name="Koren S."/>
            <person name="Silverstein K.A.T."/>
            <person name="Beckman K.B."/>
            <person name="Gohl D.M."/>
        </authorList>
    </citation>
    <scope>NUCLEOTIDE SEQUENCE</scope>
    <source>
        <strain evidence="6">Duluth1</strain>
        <tissue evidence="6">Whole animal</tissue>
    </source>
</reference>
<dbReference type="GO" id="GO:0005525">
    <property type="term" value="F:GTP binding"/>
    <property type="evidence" value="ECO:0007669"/>
    <property type="project" value="UniProtKB-KW"/>
</dbReference>
<keyword evidence="4 5" id="KW-0342">GTP-binding</keyword>
<evidence type="ECO:0000313" key="6">
    <source>
        <dbReference type="EMBL" id="KAH3841236.1"/>
    </source>
</evidence>
<accession>A0A9D4KKE6</accession>
<evidence type="ECO:0000256" key="2">
    <source>
        <dbReference type="ARBA" id="ARBA00022741"/>
    </source>
</evidence>
<gene>
    <name evidence="6" type="ORF">DPMN_114695</name>
</gene>
<sequence>MLEFLTMVEQFLESNLAWLQSELAKVKGKYLLFDCPGQVELYTHNNAMRNIVAQMVAMDIRLKLNSAIVDIIQDYSLVSFVPLFVEMIVKLLIVVWKIEAGTSAPCLPFKSLVFQFHD</sequence>
<dbReference type="EMBL" id="JAIWYP010000004">
    <property type="protein sequence ID" value="KAH3841236.1"/>
    <property type="molecule type" value="Genomic_DNA"/>
</dbReference>
<name>A0A9D4KKE6_DREPO</name>
<dbReference type="InterPro" id="IPR027417">
    <property type="entry name" value="P-loop_NTPase"/>
</dbReference>
<dbReference type="GO" id="GO:0003924">
    <property type="term" value="F:GTPase activity"/>
    <property type="evidence" value="ECO:0007669"/>
    <property type="project" value="TreeGrafter"/>
</dbReference>
<dbReference type="GO" id="GO:0005737">
    <property type="term" value="C:cytoplasm"/>
    <property type="evidence" value="ECO:0007669"/>
    <property type="project" value="TreeGrafter"/>
</dbReference>
<evidence type="ECO:0000256" key="1">
    <source>
        <dbReference type="ARBA" id="ARBA00005290"/>
    </source>
</evidence>
<evidence type="ECO:0000313" key="7">
    <source>
        <dbReference type="Proteomes" id="UP000828390"/>
    </source>
</evidence>
<dbReference type="PANTHER" id="PTHR21231:SF3">
    <property type="entry name" value="GPN-LOOP GTPASE 2"/>
    <property type="match status" value="1"/>
</dbReference>
<comment type="caution">
    <text evidence="6">The sequence shown here is derived from an EMBL/GenBank/DDBJ whole genome shotgun (WGS) entry which is preliminary data.</text>
</comment>
<keyword evidence="2 5" id="KW-0547">Nucleotide-binding</keyword>
<comment type="similarity">
    <text evidence="1 5">Belongs to the GPN-loop GTPase family.</text>
</comment>
<dbReference type="Pfam" id="PF03029">
    <property type="entry name" value="ATP_bind_1"/>
    <property type="match status" value="1"/>
</dbReference>
<comment type="function">
    <text evidence="5">Small GTPase required for proper localization of RNA polymerase II and III (RNAPII and RNAPIII). May act at an RNAP assembly step prior to nuclear import.</text>
</comment>
<evidence type="ECO:0000256" key="4">
    <source>
        <dbReference type="ARBA" id="ARBA00023134"/>
    </source>
</evidence>
<reference evidence="6" key="2">
    <citation type="submission" date="2020-11" db="EMBL/GenBank/DDBJ databases">
        <authorList>
            <person name="McCartney M.A."/>
            <person name="Auch B."/>
            <person name="Kono T."/>
            <person name="Mallez S."/>
            <person name="Becker A."/>
            <person name="Gohl D.M."/>
            <person name="Silverstein K.A.T."/>
            <person name="Koren S."/>
            <person name="Bechman K.B."/>
            <person name="Herman A."/>
            <person name="Abrahante J.E."/>
            <person name="Garbe J."/>
        </authorList>
    </citation>
    <scope>NUCLEOTIDE SEQUENCE</scope>
    <source>
        <strain evidence="6">Duluth1</strain>
        <tissue evidence="6">Whole animal</tissue>
    </source>
</reference>
<evidence type="ECO:0000256" key="5">
    <source>
        <dbReference type="RuleBase" id="RU365059"/>
    </source>
</evidence>
<dbReference type="Gene3D" id="3.40.50.300">
    <property type="entry name" value="P-loop containing nucleotide triphosphate hydrolases"/>
    <property type="match status" value="1"/>
</dbReference>
<dbReference type="Proteomes" id="UP000828390">
    <property type="component" value="Unassembled WGS sequence"/>
</dbReference>
<dbReference type="PANTHER" id="PTHR21231">
    <property type="entry name" value="XPA-BINDING PROTEIN 1-RELATED"/>
    <property type="match status" value="1"/>
</dbReference>
<comment type="subunit">
    <text evidence="5">Binds to RNA polymerase II (RNAPII).</text>
</comment>
<keyword evidence="3 5" id="KW-0378">Hydrolase</keyword>